<keyword evidence="7" id="KW-0067">ATP-binding</keyword>
<feature type="transmembrane region" description="Helical" evidence="9">
    <location>
        <begin position="187"/>
        <end position="207"/>
    </location>
</feature>
<keyword evidence="9" id="KW-0812">Transmembrane</keyword>
<evidence type="ECO:0000256" key="2">
    <source>
        <dbReference type="ARBA" id="ARBA00012438"/>
    </source>
</evidence>
<dbReference type="CDD" id="cd16917">
    <property type="entry name" value="HATPase_UhpB-NarQ-NarX-like"/>
    <property type="match status" value="1"/>
</dbReference>
<name>A0ABP9RTJ6_9ACTN</name>
<evidence type="ECO:0000256" key="3">
    <source>
        <dbReference type="ARBA" id="ARBA00022553"/>
    </source>
</evidence>
<feature type="domain" description="Histidine kinase/HSP90-like ATPase" evidence="10">
    <location>
        <begin position="343"/>
        <end position="436"/>
    </location>
</feature>
<evidence type="ECO:0000256" key="8">
    <source>
        <dbReference type="ARBA" id="ARBA00023012"/>
    </source>
</evidence>
<keyword evidence="4" id="KW-0808">Transferase</keyword>
<evidence type="ECO:0000259" key="10">
    <source>
        <dbReference type="SMART" id="SM00387"/>
    </source>
</evidence>
<dbReference type="Gene3D" id="3.30.565.10">
    <property type="entry name" value="Histidine kinase-like ATPase, C-terminal domain"/>
    <property type="match status" value="1"/>
</dbReference>
<keyword evidence="12" id="KW-1185">Reference proteome</keyword>
<evidence type="ECO:0000256" key="9">
    <source>
        <dbReference type="SAM" id="Phobius"/>
    </source>
</evidence>
<protein>
    <recommendedName>
        <fullName evidence="2">histidine kinase</fullName>
        <ecNumber evidence="2">2.7.13.3</ecNumber>
    </recommendedName>
</protein>
<feature type="transmembrane region" description="Helical" evidence="9">
    <location>
        <begin position="114"/>
        <end position="131"/>
    </location>
</feature>
<dbReference type="InterPro" id="IPR050482">
    <property type="entry name" value="Sensor_HK_TwoCompSys"/>
</dbReference>
<sequence length="450" mass="46905">MLGGAPGTRTATGYGRAMSSVEIPGVRLAVQAFDAVLDAAARTPVTQVPGWPWPARPTRARLVVSIIWAVLASGLTASAVAELIAGRMLSSILGTVIGVAQSLPLLLAVRRPLVAWRIMVLGQFAGVLASYPHDPIWPWPVGGCLAMIVVLFQVAASYPRRAVVGVGLLTAVFMLLPAVPLGDTPPWLVLILCGAEALVLVLGDAILGRRTAEARLAEQAELRRQDLARQAVLEERSRIARELHDVVAHHMSMIAIQAEAAPLKIQDLPPAAQATLAAIRGAAREALAETRRVVGLLRNGDELPERVPQPGLARLDELVEAGRVSGLAVESAVVGMPRPLEVGVDLSAFRIVQEALSNAARYAPGARVSVLVRYGRDSLRVSVTDNGCEVPLVAQAGGGHGLVGMRERVAMLGGTLSAGPSEDGGFAVIADLPCGGSAAVGWPGPGVPGR</sequence>
<comment type="catalytic activity">
    <reaction evidence="1">
        <text>ATP + protein L-histidine = ADP + protein N-phospho-L-histidine.</text>
        <dbReference type="EC" id="2.7.13.3"/>
    </reaction>
</comment>
<dbReference type="InterPro" id="IPR003594">
    <property type="entry name" value="HATPase_dom"/>
</dbReference>
<evidence type="ECO:0000256" key="6">
    <source>
        <dbReference type="ARBA" id="ARBA00022777"/>
    </source>
</evidence>
<evidence type="ECO:0000256" key="4">
    <source>
        <dbReference type="ARBA" id="ARBA00022679"/>
    </source>
</evidence>
<dbReference type="PANTHER" id="PTHR24421">
    <property type="entry name" value="NITRATE/NITRITE SENSOR PROTEIN NARX-RELATED"/>
    <property type="match status" value="1"/>
</dbReference>
<keyword evidence="3" id="KW-0597">Phosphoprotein</keyword>
<dbReference type="Pfam" id="PF02518">
    <property type="entry name" value="HATPase_c"/>
    <property type="match status" value="1"/>
</dbReference>
<dbReference type="InterPro" id="IPR036890">
    <property type="entry name" value="HATPase_C_sf"/>
</dbReference>
<dbReference type="Proteomes" id="UP001501570">
    <property type="component" value="Unassembled WGS sequence"/>
</dbReference>
<feature type="transmembrane region" description="Helical" evidence="9">
    <location>
        <begin position="62"/>
        <end position="81"/>
    </location>
</feature>
<evidence type="ECO:0000313" key="12">
    <source>
        <dbReference type="Proteomes" id="UP001501570"/>
    </source>
</evidence>
<feature type="transmembrane region" description="Helical" evidence="9">
    <location>
        <begin position="87"/>
        <end position="107"/>
    </location>
</feature>
<dbReference type="SMART" id="SM00387">
    <property type="entry name" value="HATPase_c"/>
    <property type="match status" value="1"/>
</dbReference>
<dbReference type="SUPFAM" id="SSF55874">
    <property type="entry name" value="ATPase domain of HSP90 chaperone/DNA topoisomerase II/histidine kinase"/>
    <property type="match status" value="1"/>
</dbReference>
<evidence type="ECO:0000256" key="7">
    <source>
        <dbReference type="ARBA" id="ARBA00022840"/>
    </source>
</evidence>
<gene>
    <name evidence="11" type="ORF">GCM10023322_29900</name>
</gene>
<evidence type="ECO:0000256" key="1">
    <source>
        <dbReference type="ARBA" id="ARBA00000085"/>
    </source>
</evidence>
<dbReference type="PANTHER" id="PTHR24421:SF10">
    <property type="entry name" value="NITRATE_NITRITE SENSOR PROTEIN NARQ"/>
    <property type="match status" value="1"/>
</dbReference>
<dbReference type="Pfam" id="PF07730">
    <property type="entry name" value="HisKA_3"/>
    <property type="match status" value="1"/>
</dbReference>
<dbReference type="InterPro" id="IPR011712">
    <property type="entry name" value="Sig_transdc_His_kin_sub3_dim/P"/>
</dbReference>
<dbReference type="EC" id="2.7.13.3" evidence="2"/>
<feature type="transmembrane region" description="Helical" evidence="9">
    <location>
        <begin position="137"/>
        <end position="155"/>
    </location>
</feature>
<dbReference type="Gene3D" id="1.20.5.1930">
    <property type="match status" value="1"/>
</dbReference>
<keyword evidence="8" id="KW-0902">Two-component regulatory system</keyword>
<evidence type="ECO:0000313" key="11">
    <source>
        <dbReference type="EMBL" id="GAA5185580.1"/>
    </source>
</evidence>
<dbReference type="EMBL" id="BAABJQ010000007">
    <property type="protein sequence ID" value="GAA5185580.1"/>
    <property type="molecule type" value="Genomic_DNA"/>
</dbReference>
<proteinExistence type="predicted"/>
<comment type="caution">
    <text evidence="11">The sequence shown here is derived from an EMBL/GenBank/DDBJ whole genome shotgun (WGS) entry which is preliminary data.</text>
</comment>
<feature type="transmembrane region" description="Helical" evidence="9">
    <location>
        <begin position="162"/>
        <end position="181"/>
    </location>
</feature>
<keyword evidence="5" id="KW-0547">Nucleotide-binding</keyword>
<keyword evidence="6 11" id="KW-0418">Kinase</keyword>
<accession>A0ABP9RTJ6</accession>
<dbReference type="GO" id="GO:0016301">
    <property type="term" value="F:kinase activity"/>
    <property type="evidence" value="ECO:0007669"/>
    <property type="project" value="UniProtKB-KW"/>
</dbReference>
<reference evidence="12" key="1">
    <citation type="journal article" date="2019" name="Int. J. Syst. Evol. Microbiol.">
        <title>The Global Catalogue of Microorganisms (GCM) 10K type strain sequencing project: providing services to taxonomists for standard genome sequencing and annotation.</title>
        <authorList>
            <consortium name="The Broad Institute Genomics Platform"/>
            <consortium name="The Broad Institute Genome Sequencing Center for Infectious Disease"/>
            <person name="Wu L."/>
            <person name="Ma J."/>
        </authorList>
    </citation>
    <scope>NUCLEOTIDE SEQUENCE [LARGE SCALE GENOMIC DNA]</scope>
    <source>
        <strain evidence="12">JCM 18304</strain>
    </source>
</reference>
<organism evidence="11 12">
    <name type="scientific">Rugosimonospora acidiphila</name>
    <dbReference type="NCBI Taxonomy" id="556531"/>
    <lineage>
        <taxon>Bacteria</taxon>
        <taxon>Bacillati</taxon>
        <taxon>Actinomycetota</taxon>
        <taxon>Actinomycetes</taxon>
        <taxon>Micromonosporales</taxon>
        <taxon>Micromonosporaceae</taxon>
        <taxon>Rugosimonospora</taxon>
    </lineage>
</organism>
<evidence type="ECO:0000256" key="5">
    <source>
        <dbReference type="ARBA" id="ARBA00022741"/>
    </source>
</evidence>
<keyword evidence="9" id="KW-0472">Membrane</keyword>
<keyword evidence="9" id="KW-1133">Transmembrane helix</keyword>